<feature type="transmembrane region" description="Helical" evidence="7">
    <location>
        <begin position="383"/>
        <end position="407"/>
    </location>
</feature>
<dbReference type="EMBL" id="QJRX01000003">
    <property type="protein sequence ID" value="PYC27264.1"/>
    <property type="molecule type" value="Genomic_DNA"/>
</dbReference>
<proteinExistence type="inferred from homology"/>
<organism evidence="8 9">
    <name type="scientific">Aquipseudomonas alcaligenes</name>
    <name type="common">Pseudomonas alcaligenes</name>
    <dbReference type="NCBI Taxonomy" id="43263"/>
    <lineage>
        <taxon>Bacteria</taxon>
        <taxon>Pseudomonadati</taxon>
        <taxon>Pseudomonadota</taxon>
        <taxon>Gammaproteobacteria</taxon>
        <taxon>Pseudomonadales</taxon>
        <taxon>Pseudomonadaceae</taxon>
        <taxon>Aquipseudomonas</taxon>
    </lineage>
</organism>
<keyword evidence="6 7" id="KW-0472">Membrane</keyword>
<evidence type="ECO:0000313" key="8">
    <source>
        <dbReference type="EMBL" id="PYC27264.1"/>
    </source>
</evidence>
<protein>
    <submittedName>
        <fullName evidence="8">Chromate transporter</fullName>
    </submittedName>
</protein>
<comment type="similarity">
    <text evidence="2">Belongs to the chromate ion transporter (CHR) (TC 2.A.51) family.</text>
</comment>
<dbReference type="PANTHER" id="PTHR33567:SF3">
    <property type="entry name" value="CHROMATE ION TRANSPORTER (EUROFUNG)"/>
    <property type="match status" value="1"/>
</dbReference>
<evidence type="ECO:0000256" key="5">
    <source>
        <dbReference type="ARBA" id="ARBA00022989"/>
    </source>
</evidence>
<dbReference type="GO" id="GO:0015109">
    <property type="term" value="F:chromate transmembrane transporter activity"/>
    <property type="evidence" value="ECO:0007669"/>
    <property type="project" value="InterPro"/>
</dbReference>
<feature type="transmembrane region" description="Helical" evidence="7">
    <location>
        <begin position="162"/>
        <end position="195"/>
    </location>
</feature>
<comment type="caution">
    <text evidence="8">The sequence shown here is derived from an EMBL/GenBank/DDBJ whole genome shotgun (WGS) entry which is preliminary data.</text>
</comment>
<evidence type="ECO:0000256" key="2">
    <source>
        <dbReference type="ARBA" id="ARBA00005262"/>
    </source>
</evidence>
<feature type="transmembrane region" description="Helical" evidence="7">
    <location>
        <begin position="441"/>
        <end position="458"/>
    </location>
</feature>
<dbReference type="InterPro" id="IPR003370">
    <property type="entry name" value="Chromate_transpt"/>
</dbReference>
<dbReference type="GO" id="GO:0005886">
    <property type="term" value="C:plasma membrane"/>
    <property type="evidence" value="ECO:0007669"/>
    <property type="project" value="UniProtKB-SubCell"/>
</dbReference>
<evidence type="ECO:0000256" key="3">
    <source>
        <dbReference type="ARBA" id="ARBA00022475"/>
    </source>
</evidence>
<feature type="transmembrane region" description="Helical" evidence="7">
    <location>
        <begin position="101"/>
        <end position="123"/>
    </location>
</feature>
<feature type="transmembrane region" description="Helical" evidence="7">
    <location>
        <begin position="348"/>
        <end position="371"/>
    </location>
</feature>
<feature type="transmembrane region" description="Helical" evidence="7">
    <location>
        <begin position="238"/>
        <end position="260"/>
    </location>
</feature>
<sequence>MIEEAAAMNETPLPLTEHSPAQKTVGFLEALLFWLKLGFVSFGGPAGQIAIMHQELVERRRWISERRFLHALNYCMLLPGPEAQQLATYIGWLLHRSWGGVIAGALFVLPSLFILIVLSWLYIAFGDVPLVAGIFYGIKPAVTAIVLQAAHRIGSRALKNNWLWAIAGASFVAIFALELPFPLIVLGAAVIGYFGGRLAPQRFSLGGGHASSDKSYGPALIDDHTPPPPHARFRWSRLVLLLAIGAALWLLPMGLLTALFGWDGTLTQMGWFFTKAALLTFGGAYAVLPYVYQGAVGHYGWLTPTQMIDGLALGETTPGPLIMVVAFVGFVGAYVQPVFGVESAFASGALAACLVTWFTFLPSFLFILVGGPLVESTHNELKFTAPLTAITAAVVGVILNLALFFGYHVLWPQGFSGSFDWPSALIALAAAVALFRFKRGVIEVLLGCALIGLAVHLLR</sequence>
<keyword evidence="4 7" id="KW-0812">Transmembrane</keyword>
<evidence type="ECO:0000313" key="9">
    <source>
        <dbReference type="Proteomes" id="UP000248146"/>
    </source>
</evidence>
<feature type="transmembrane region" description="Helical" evidence="7">
    <location>
        <begin position="272"/>
        <end position="292"/>
    </location>
</feature>
<reference evidence="8 9" key="1">
    <citation type="submission" date="2018-06" db="EMBL/GenBank/DDBJ databases">
        <title>Pseudomonas diversity within urban Lake Michigan freshwaters.</title>
        <authorList>
            <person name="Batrich M."/>
            <person name="Hatzopoulos T."/>
            <person name="Putonti C."/>
        </authorList>
    </citation>
    <scope>NUCLEOTIDE SEQUENCE [LARGE SCALE GENOMIC DNA]</scope>
    <source>
        <strain evidence="8 9">MB-090714</strain>
    </source>
</reference>
<evidence type="ECO:0000256" key="7">
    <source>
        <dbReference type="SAM" id="Phobius"/>
    </source>
</evidence>
<comment type="subcellular location">
    <subcellularLocation>
        <location evidence="1">Cell membrane</location>
        <topology evidence="1">Multi-pass membrane protein</topology>
    </subcellularLocation>
</comment>
<feature type="transmembrane region" description="Helical" evidence="7">
    <location>
        <begin position="129"/>
        <end position="150"/>
    </location>
</feature>
<dbReference type="Proteomes" id="UP000248146">
    <property type="component" value="Unassembled WGS sequence"/>
</dbReference>
<dbReference type="NCBIfam" id="TIGR00937">
    <property type="entry name" value="2A51"/>
    <property type="match status" value="1"/>
</dbReference>
<name>A0A2V4L9F9_AQUAC</name>
<dbReference type="PIRSF" id="PIRSF004810">
    <property type="entry name" value="ChrA"/>
    <property type="match status" value="1"/>
</dbReference>
<feature type="transmembrane region" description="Helical" evidence="7">
    <location>
        <begin position="321"/>
        <end position="341"/>
    </location>
</feature>
<dbReference type="Pfam" id="PF02417">
    <property type="entry name" value="Chromate_transp"/>
    <property type="match status" value="2"/>
</dbReference>
<dbReference type="InterPro" id="IPR014047">
    <property type="entry name" value="Chr_Tranpt_l_chain"/>
</dbReference>
<accession>A0A2V4L9F9</accession>
<evidence type="ECO:0000256" key="1">
    <source>
        <dbReference type="ARBA" id="ARBA00004651"/>
    </source>
</evidence>
<keyword evidence="5 7" id="KW-1133">Transmembrane helix</keyword>
<keyword evidence="3" id="KW-1003">Cell membrane</keyword>
<dbReference type="OrthoDB" id="8969999at2"/>
<evidence type="ECO:0000256" key="6">
    <source>
        <dbReference type="ARBA" id="ARBA00023136"/>
    </source>
</evidence>
<feature type="transmembrane region" description="Helical" evidence="7">
    <location>
        <begin position="419"/>
        <end position="435"/>
    </location>
</feature>
<gene>
    <name evidence="8" type="ORF">DMO17_05830</name>
</gene>
<dbReference type="AlphaFoldDB" id="A0A2V4L9F9"/>
<dbReference type="PANTHER" id="PTHR33567">
    <property type="entry name" value="CHROMATE ION TRANSPORTER (EUROFUNG)"/>
    <property type="match status" value="1"/>
</dbReference>
<feature type="transmembrane region" description="Helical" evidence="7">
    <location>
        <begin position="31"/>
        <end position="51"/>
    </location>
</feature>
<evidence type="ECO:0000256" key="4">
    <source>
        <dbReference type="ARBA" id="ARBA00022692"/>
    </source>
</evidence>